<dbReference type="FunFam" id="3.90.45.10:FF:000006">
    <property type="entry name" value="Peptide deformylase"/>
    <property type="match status" value="1"/>
</dbReference>
<dbReference type="SUPFAM" id="SSF56420">
    <property type="entry name" value="Peptide deformylase"/>
    <property type="match status" value="1"/>
</dbReference>
<evidence type="ECO:0000256" key="5">
    <source>
        <dbReference type="ARBA" id="ARBA00022640"/>
    </source>
</evidence>
<evidence type="ECO:0000256" key="3">
    <source>
        <dbReference type="ARBA" id="ARBA00012175"/>
    </source>
</evidence>
<gene>
    <name evidence="12" type="ORF">DTER00134_LOCUS1427</name>
</gene>
<dbReference type="InterPro" id="IPR023635">
    <property type="entry name" value="Peptide_deformylase"/>
</dbReference>
<dbReference type="NCBIfam" id="TIGR00079">
    <property type="entry name" value="pept_deformyl"/>
    <property type="match status" value="1"/>
</dbReference>
<evidence type="ECO:0000256" key="9">
    <source>
        <dbReference type="ARBA" id="ARBA00022946"/>
    </source>
</evidence>
<dbReference type="PANTHER" id="PTHR10458:SF22">
    <property type="entry name" value="PEPTIDE DEFORMYLASE"/>
    <property type="match status" value="1"/>
</dbReference>
<comment type="function">
    <text evidence="11">Removes the formyl group from the N-terminal Met of newly synthesized proteins.</text>
</comment>
<dbReference type="GO" id="GO:0006412">
    <property type="term" value="P:translation"/>
    <property type="evidence" value="ECO:0007669"/>
    <property type="project" value="UniProtKB-KW"/>
</dbReference>
<evidence type="ECO:0000256" key="4">
    <source>
        <dbReference type="ARBA" id="ARBA00022528"/>
    </source>
</evidence>
<keyword evidence="4 11" id="KW-0150">Chloroplast</keyword>
<dbReference type="EMBL" id="HBIP01003273">
    <property type="protein sequence ID" value="CAE0486388.1"/>
    <property type="molecule type" value="Transcribed_RNA"/>
</dbReference>
<dbReference type="Pfam" id="PF01327">
    <property type="entry name" value="Pep_deformylase"/>
    <property type="match status" value="1"/>
</dbReference>
<keyword evidence="6 11" id="KW-0479">Metal-binding</keyword>
<keyword evidence="10" id="KW-0408">Iron</keyword>
<keyword evidence="5 11" id="KW-0934">Plastid</keyword>
<name>A0A7S3QLB1_DUNTE</name>
<reference evidence="12" key="1">
    <citation type="submission" date="2021-01" db="EMBL/GenBank/DDBJ databases">
        <authorList>
            <person name="Corre E."/>
            <person name="Pelletier E."/>
            <person name="Niang G."/>
            <person name="Scheremetjew M."/>
            <person name="Finn R."/>
            <person name="Kale V."/>
            <person name="Holt S."/>
            <person name="Cochrane G."/>
            <person name="Meng A."/>
            <person name="Brown T."/>
            <person name="Cohen L."/>
        </authorList>
    </citation>
    <scope>NUCLEOTIDE SEQUENCE</scope>
    <source>
        <strain evidence="12">CCMP1320</strain>
    </source>
</reference>
<dbReference type="GO" id="GO:0042586">
    <property type="term" value="F:peptide deformylase activity"/>
    <property type="evidence" value="ECO:0007669"/>
    <property type="project" value="UniProtKB-EC"/>
</dbReference>
<evidence type="ECO:0000313" key="12">
    <source>
        <dbReference type="EMBL" id="CAE0486388.1"/>
    </source>
</evidence>
<keyword evidence="7 11" id="KW-0378">Hydrolase</keyword>
<protein>
    <recommendedName>
        <fullName evidence="3 11">Peptide deformylase</fullName>
        <ecNumber evidence="3 11">3.5.1.88</ecNumber>
    </recommendedName>
</protein>
<evidence type="ECO:0000256" key="6">
    <source>
        <dbReference type="ARBA" id="ARBA00022723"/>
    </source>
</evidence>
<organism evidence="12">
    <name type="scientific">Dunaliella tertiolecta</name>
    <name type="common">Green alga</name>
    <dbReference type="NCBI Taxonomy" id="3047"/>
    <lineage>
        <taxon>Eukaryota</taxon>
        <taxon>Viridiplantae</taxon>
        <taxon>Chlorophyta</taxon>
        <taxon>core chlorophytes</taxon>
        <taxon>Chlorophyceae</taxon>
        <taxon>CS clade</taxon>
        <taxon>Chlamydomonadales</taxon>
        <taxon>Dunaliellaceae</taxon>
        <taxon>Dunaliella</taxon>
    </lineage>
</organism>
<keyword evidence="8 11" id="KW-0648">Protein biosynthesis</keyword>
<evidence type="ECO:0000256" key="10">
    <source>
        <dbReference type="ARBA" id="ARBA00023004"/>
    </source>
</evidence>
<keyword evidence="9 11" id="KW-0809">Transit peptide</keyword>
<dbReference type="GO" id="GO:0046872">
    <property type="term" value="F:metal ion binding"/>
    <property type="evidence" value="ECO:0007669"/>
    <property type="project" value="UniProtKB-KW"/>
</dbReference>
<evidence type="ECO:0000256" key="2">
    <source>
        <dbReference type="ARBA" id="ARBA00010759"/>
    </source>
</evidence>
<dbReference type="PANTHER" id="PTHR10458">
    <property type="entry name" value="PEPTIDE DEFORMYLASE"/>
    <property type="match status" value="1"/>
</dbReference>
<evidence type="ECO:0000256" key="7">
    <source>
        <dbReference type="ARBA" id="ARBA00022801"/>
    </source>
</evidence>
<dbReference type="AlphaFoldDB" id="A0A7S3QLB1"/>
<dbReference type="Gene3D" id="3.90.45.10">
    <property type="entry name" value="Peptide deformylase"/>
    <property type="match status" value="1"/>
</dbReference>
<comment type="catalytic activity">
    <reaction evidence="11">
        <text>N-terminal N-formyl-L-methionyl-[peptide] + H2O = N-terminal L-methionyl-[peptide] + formate</text>
        <dbReference type="Rhea" id="RHEA:24420"/>
        <dbReference type="Rhea" id="RHEA-COMP:10639"/>
        <dbReference type="Rhea" id="RHEA-COMP:10640"/>
        <dbReference type="ChEBI" id="CHEBI:15377"/>
        <dbReference type="ChEBI" id="CHEBI:15740"/>
        <dbReference type="ChEBI" id="CHEBI:49298"/>
        <dbReference type="ChEBI" id="CHEBI:64731"/>
        <dbReference type="EC" id="3.5.1.88"/>
    </reaction>
</comment>
<dbReference type="CDD" id="cd00487">
    <property type="entry name" value="Pep_deformylase"/>
    <property type="match status" value="1"/>
</dbReference>
<evidence type="ECO:0000256" key="11">
    <source>
        <dbReference type="RuleBase" id="RU362111"/>
    </source>
</evidence>
<dbReference type="InterPro" id="IPR036821">
    <property type="entry name" value="Peptide_deformylase_sf"/>
</dbReference>
<dbReference type="PRINTS" id="PR01576">
    <property type="entry name" value="PDEFORMYLASE"/>
</dbReference>
<comment type="subcellular location">
    <subcellularLocation>
        <location evidence="1 11">Plastid</location>
        <location evidence="1 11">Chloroplast</location>
    </subcellularLocation>
</comment>
<dbReference type="GO" id="GO:0009507">
    <property type="term" value="C:chloroplast"/>
    <property type="evidence" value="ECO:0007669"/>
    <property type="project" value="UniProtKB-SubCell"/>
</dbReference>
<evidence type="ECO:0000256" key="8">
    <source>
        <dbReference type="ARBA" id="ARBA00022917"/>
    </source>
</evidence>
<comment type="similarity">
    <text evidence="2 11">Belongs to the polypeptide deformylase family.</text>
</comment>
<dbReference type="HAMAP" id="MF_00163">
    <property type="entry name" value="Pep_deformylase"/>
    <property type="match status" value="1"/>
</dbReference>
<proteinExistence type="inferred from homology"/>
<accession>A0A7S3QLB1</accession>
<sequence length="258" mass="28353">MHSLGAGLGQSIKLLPQGQRKAAMSSGVRTHAVGFGQKTAKDVKGKDAPVVDKLEWERPLQIVKYPDPRLRAVNARINCFDDSLVQLAKEMIEIMYQDDGVGLAAPQVGVNVRLMVFNPYGSEKPGNESILVNPEVVESSRIKGTGEEGCLSFPKIYGEVERPRDVVVHAQNEKGEPISLNLGGSDIDQAWISRIFQHEYDHLQGVLFHDRMRPNVIESNRKQLVALEEAFISANPGVPVKRIPPPKAAKGFGAMAKR</sequence>
<dbReference type="EC" id="3.5.1.88" evidence="3 11"/>
<evidence type="ECO:0000256" key="1">
    <source>
        <dbReference type="ARBA" id="ARBA00004229"/>
    </source>
</evidence>
<dbReference type="NCBIfam" id="NF001159">
    <property type="entry name" value="PRK00150.1-3"/>
    <property type="match status" value="1"/>
</dbReference>